<dbReference type="InterPro" id="IPR016147">
    <property type="entry name" value="Pili_assmbl_chaperone_N"/>
</dbReference>
<dbReference type="InterPro" id="IPR008962">
    <property type="entry name" value="PapD-like_sf"/>
</dbReference>
<dbReference type="SUPFAM" id="SSF49354">
    <property type="entry name" value="PapD-like"/>
    <property type="match status" value="1"/>
</dbReference>
<dbReference type="OrthoDB" id="511700at2"/>
<dbReference type="Proteomes" id="UP000232693">
    <property type="component" value="Chromosome"/>
</dbReference>
<name>A0A2K9B0J5_9GAMM</name>
<dbReference type="Pfam" id="PF00345">
    <property type="entry name" value="PapD_N"/>
    <property type="match status" value="1"/>
</dbReference>
<gene>
    <name evidence="1" type="ORF">CW740_10500</name>
</gene>
<accession>A0A2K9B0J5</accession>
<dbReference type="GO" id="GO:0071555">
    <property type="term" value="P:cell wall organization"/>
    <property type="evidence" value="ECO:0007669"/>
    <property type="project" value="InterPro"/>
</dbReference>
<keyword evidence="2" id="KW-1185">Reference proteome</keyword>
<evidence type="ECO:0000313" key="1">
    <source>
        <dbReference type="EMBL" id="AUD79649.1"/>
    </source>
</evidence>
<dbReference type="Gene3D" id="2.60.40.10">
    <property type="entry name" value="Immunoglobulins"/>
    <property type="match status" value="1"/>
</dbReference>
<organism evidence="1 2">
    <name type="scientific">Kangiella profundi</name>
    <dbReference type="NCBI Taxonomy" id="1561924"/>
    <lineage>
        <taxon>Bacteria</taxon>
        <taxon>Pseudomonadati</taxon>
        <taxon>Pseudomonadota</taxon>
        <taxon>Gammaproteobacteria</taxon>
        <taxon>Kangiellales</taxon>
        <taxon>Kangiellaceae</taxon>
        <taxon>Kangiella</taxon>
    </lineage>
</organism>
<dbReference type="RefSeq" id="WP_106647450.1">
    <property type="nucleotide sequence ID" value="NZ_BMGO01000001.1"/>
</dbReference>
<reference evidence="1 2" key="1">
    <citation type="submission" date="2017-12" db="EMBL/GenBank/DDBJ databases">
        <title>Kangiella profundi FT102 completed genome.</title>
        <authorList>
            <person name="Xu J."/>
            <person name="Wang J."/>
            <person name="Lu Y."/>
        </authorList>
    </citation>
    <scope>NUCLEOTIDE SEQUENCE [LARGE SCALE GENOMIC DNA]</scope>
    <source>
        <strain evidence="1 2">FT102</strain>
    </source>
</reference>
<dbReference type="AlphaFoldDB" id="A0A2K9B0J5"/>
<evidence type="ECO:0000313" key="2">
    <source>
        <dbReference type="Proteomes" id="UP000232693"/>
    </source>
</evidence>
<proteinExistence type="predicted"/>
<protein>
    <submittedName>
        <fullName evidence="1">Molecular chaperone</fullName>
    </submittedName>
</protein>
<sequence length="283" mass="31464">MIPQSHPFILLKILAFVLFLLLSESAIAAQNLEPKLAISPSRIEMSPEKKATESITVLNLGSSPMQVEVYIQNWDFDANNNYRALPPNEQSLDQWLIINPVRLTIPAKSQQTVRLAVRPRVKPEDGEHRAMVFFRQLNDQGKGLNYKFNVGVPIYAYFGEVKRESELLGMDFDPIKLQFVFDIANKGNAYVRPEGVFIAMKANDAGSDADILKKLDLETMTVDGLGALASGKLAAKPVFAGTRRQVLSAVPIKEILNESYVVAIKATIGQQTFAEVYRINIGE</sequence>
<dbReference type="KEGG" id="kpd:CW740_10500"/>
<dbReference type="EMBL" id="CP025120">
    <property type="protein sequence ID" value="AUD79649.1"/>
    <property type="molecule type" value="Genomic_DNA"/>
</dbReference>
<dbReference type="GO" id="GO:0030288">
    <property type="term" value="C:outer membrane-bounded periplasmic space"/>
    <property type="evidence" value="ECO:0007669"/>
    <property type="project" value="InterPro"/>
</dbReference>
<dbReference type="InterPro" id="IPR013783">
    <property type="entry name" value="Ig-like_fold"/>
</dbReference>